<protein>
    <submittedName>
        <fullName evidence="1">Uncharacterized protein</fullName>
    </submittedName>
</protein>
<reference evidence="1" key="2">
    <citation type="journal article" date="2015" name="Data Brief">
        <title>Shoot transcriptome of the giant reed, Arundo donax.</title>
        <authorList>
            <person name="Barrero R.A."/>
            <person name="Guerrero F.D."/>
            <person name="Moolhuijzen P."/>
            <person name="Goolsby J.A."/>
            <person name="Tidwell J."/>
            <person name="Bellgard S.E."/>
            <person name="Bellgard M.I."/>
        </authorList>
    </citation>
    <scope>NUCLEOTIDE SEQUENCE</scope>
    <source>
        <tissue evidence="1">Shoot tissue taken approximately 20 cm above the soil surface</tissue>
    </source>
</reference>
<dbReference type="AlphaFoldDB" id="A0A0A9EUE2"/>
<proteinExistence type="predicted"/>
<name>A0A0A9EUE2_ARUDO</name>
<reference evidence="1" key="1">
    <citation type="submission" date="2014-09" db="EMBL/GenBank/DDBJ databases">
        <authorList>
            <person name="Magalhaes I.L.F."/>
            <person name="Oliveira U."/>
            <person name="Santos F.R."/>
            <person name="Vidigal T.H.D.A."/>
            <person name="Brescovit A.D."/>
            <person name="Santos A.J."/>
        </authorList>
    </citation>
    <scope>NUCLEOTIDE SEQUENCE</scope>
    <source>
        <tissue evidence="1">Shoot tissue taken approximately 20 cm above the soil surface</tissue>
    </source>
</reference>
<sequence>MDENTAETTAAAMPPRIPVWSLKPLPAVLSLAGVSVDGVTAAGERVTMISK</sequence>
<accession>A0A0A9EUE2</accession>
<organism evidence="1">
    <name type="scientific">Arundo donax</name>
    <name type="common">Giant reed</name>
    <name type="synonym">Donax arundinaceus</name>
    <dbReference type="NCBI Taxonomy" id="35708"/>
    <lineage>
        <taxon>Eukaryota</taxon>
        <taxon>Viridiplantae</taxon>
        <taxon>Streptophyta</taxon>
        <taxon>Embryophyta</taxon>
        <taxon>Tracheophyta</taxon>
        <taxon>Spermatophyta</taxon>
        <taxon>Magnoliopsida</taxon>
        <taxon>Liliopsida</taxon>
        <taxon>Poales</taxon>
        <taxon>Poaceae</taxon>
        <taxon>PACMAD clade</taxon>
        <taxon>Arundinoideae</taxon>
        <taxon>Arundineae</taxon>
        <taxon>Arundo</taxon>
    </lineage>
</organism>
<evidence type="ECO:0000313" key="1">
    <source>
        <dbReference type="EMBL" id="JAD99627.1"/>
    </source>
</evidence>
<dbReference type="EMBL" id="GBRH01198268">
    <property type="protein sequence ID" value="JAD99627.1"/>
    <property type="molecule type" value="Transcribed_RNA"/>
</dbReference>